<dbReference type="PANTHER" id="PTHR28434:SF1">
    <property type="entry name" value="PROTEIN C3ORF33"/>
    <property type="match status" value="1"/>
</dbReference>
<name>A0A401RX72_CHIPU</name>
<evidence type="ECO:0000313" key="1">
    <source>
        <dbReference type="EMBL" id="GCC22754.1"/>
    </source>
</evidence>
<accession>A0A401RX72</accession>
<dbReference type="OrthoDB" id="6220511at2759"/>
<dbReference type="OMA" id="ETWKENM"/>
<dbReference type="GO" id="GO:0005615">
    <property type="term" value="C:extracellular space"/>
    <property type="evidence" value="ECO:0007669"/>
    <property type="project" value="TreeGrafter"/>
</dbReference>
<dbReference type="Proteomes" id="UP000287033">
    <property type="component" value="Unassembled WGS sequence"/>
</dbReference>
<protein>
    <submittedName>
        <fullName evidence="1">Uncharacterized protein</fullName>
    </submittedName>
</protein>
<dbReference type="PANTHER" id="PTHR28434">
    <property type="entry name" value="PROTEIN C3ORF33"/>
    <property type="match status" value="1"/>
</dbReference>
<keyword evidence="2" id="KW-1185">Reference proteome</keyword>
<reference evidence="1 2" key="1">
    <citation type="journal article" date="2018" name="Nat. Ecol. Evol.">
        <title>Shark genomes provide insights into elasmobranch evolution and the origin of vertebrates.</title>
        <authorList>
            <person name="Hara Y"/>
            <person name="Yamaguchi K"/>
            <person name="Onimaru K"/>
            <person name="Kadota M"/>
            <person name="Koyanagi M"/>
            <person name="Keeley SD"/>
            <person name="Tatsumi K"/>
            <person name="Tanaka K"/>
            <person name="Motone F"/>
            <person name="Kageyama Y"/>
            <person name="Nozu R"/>
            <person name="Adachi N"/>
            <person name="Nishimura O"/>
            <person name="Nakagawa R"/>
            <person name="Tanegashima C"/>
            <person name="Kiyatake I"/>
            <person name="Matsumoto R"/>
            <person name="Murakumo K"/>
            <person name="Nishida K"/>
            <person name="Terakita A"/>
            <person name="Kuratani S"/>
            <person name="Sato K"/>
            <person name="Hyodo S Kuraku.S."/>
        </authorList>
    </citation>
    <scope>NUCLEOTIDE SEQUENCE [LARGE SCALE GENOMIC DNA]</scope>
</reference>
<gene>
    <name evidence="1" type="ORF">chiPu_0001144</name>
</gene>
<sequence length="248" mass="28321">MPDRDRNALGSYLGRLVEFADEHINAVRHISTGLAVAGVVMLARSVKLFTKFNSALEIPDSFIEKHVKLRGRVHHVTRYGLEVEHVPITLPIVSFLQRRQSNGLLMVRLAGLQMTDEGKAWLKEQIKPSHVVWFQPLRRENSFIDSIVRLNKNIFFSVSLNEEILRRGLGRAVNIEGLQSNPKLYWRLQSKLLKAELKALRKVATWIGQGGWQRNGMHGNFQNNVQEDEYTADSFLRYLSLCAAASYV</sequence>
<comment type="caution">
    <text evidence="1">The sequence shown here is derived from an EMBL/GenBank/DDBJ whole genome shotgun (WGS) entry which is preliminary data.</text>
</comment>
<dbReference type="AlphaFoldDB" id="A0A401RX72"/>
<dbReference type="InterPro" id="IPR042421">
    <property type="entry name" value="C3orf33-like"/>
</dbReference>
<proteinExistence type="predicted"/>
<dbReference type="EMBL" id="BEZZ01000017">
    <property type="protein sequence ID" value="GCC22754.1"/>
    <property type="molecule type" value="Genomic_DNA"/>
</dbReference>
<dbReference type="STRING" id="137246.A0A401RX72"/>
<organism evidence="1 2">
    <name type="scientific">Chiloscyllium punctatum</name>
    <name type="common">Brownbanded bambooshark</name>
    <name type="synonym">Hemiscyllium punctatum</name>
    <dbReference type="NCBI Taxonomy" id="137246"/>
    <lineage>
        <taxon>Eukaryota</taxon>
        <taxon>Metazoa</taxon>
        <taxon>Chordata</taxon>
        <taxon>Craniata</taxon>
        <taxon>Vertebrata</taxon>
        <taxon>Chondrichthyes</taxon>
        <taxon>Elasmobranchii</taxon>
        <taxon>Galeomorphii</taxon>
        <taxon>Galeoidea</taxon>
        <taxon>Orectolobiformes</taxon>
        <taxon>Hemiscylliidae</taxon>
        <taxon>Chiloscyllium</taxon>
    </lineage>
</organism>
<evidence type="ECO:0000313" key="2">
    <source>
        <dbReference type="Proteomes" id="UP000287033"/>
    </source>
</evidence>